<feature type="transmembrane region" description="Helical" evidence="13">
    <location>
        <begin position="350"/>
        <end position="371"/>
    </location>
</feature>
<accession>A0ABS2DB29</accession>
<comment type="function">
    <text evidence="13">Transport of potassium into the cell. Likely operates as a K(+):H(+) symporter.</text>
</comment>
<sequence>MDQHSPRGRTAALTLGAIGVVFGDIGTSPLYAFREALAQSAAGGIDATEIVGVLSLALWALILIVTVKYVLFLLRADNNGEGGVLSLMALASRSGTAQRGGLVLLLGAAGAALFYGDAIITPALSVLSAVEGLKTVPGLGGLSLPAIMGMTVVILIALFAVQSRGTASVARVFGPVCVLWFLAIGALGAWHVLDRPGILMAFNPWHAATFLAGHGTAGLFVLGAVFLTVTGAEALTADMGHFGAQPIRIGWFALVFPALVLNYLGQGAFALATLEGATAAGKPFANADWFFLMAPDQLRAPLVVLATLATIIASQAVITGAFSLTQQAIALGLLPRMAIRQTSQHHAGQIYIPLINWLVLIGVLYLVHAFQSSSAMAAAYGIAVTGTMVITTCLAFIVVTRLWKWKLATALALIVPLLAIDLIFFGANILRVSEGGWVPLLVAALVGLVIATWRRGRALVSERTSGDSVPLAAIAAALGRRPPERVEGTAVFLTRETHEAPAALLHNLKHNKVLHAHNVVLTVRTADTPYVAPPERLEMTPLGELFECATLTYGYMDVPDIPADLLGDPRWPKDKGGTSFFIGRNSVGAAKGQGMPFWQDVIFLFLQKNATDPTQFFCIPPGRVVELGSRIEV</sequence>
<evidence type="ECO:0000256" key="13">
    <source>
        <dbReference type="HAMAP-Rule" id="MF_01522"/>
    </source>
</evidence>
<organism evidence="16 17">
    <name type="scientific">Sphingomonas longa</name>
    <dbReference type="NCBI Taxonomy" id="2778730"/>
    <lineage>
        <taxon>Bacteria</taxon>
        <taxon>Pseudomonadati</taxon>
        <taxon>Pseudomonadota</taxon>
        <taxon>Alphaproteobacteria</taxon>
        <taxon>Sphingomonadales</taxon>
        <taxon>Sphingomonadaceae</taxon>
        <taxon>Sphingomonas</taxon>
    </lineage>
</organism>
<evidence type="ECO:0000256" key="11">
    <source>
        <dbReference type="ARBA" id="ARBA00023065"/>
    </source>
</evidence>
<dbReference type="EMBL" id="JAFEMC010000003">
    <property type="protein sequence ID" value="MBM6577276.1"/>
    <property type="molecule type" value="Genomic_DNA"/>
</dbReference>
<feature type="domain" description="K+ potassium transporter integral membrane" evidence="14">
    <location>
        <begin position="13"/>
        <end position="474"/>
    </location>
</feature>
<evidence type="ECO:0000259" key="14">
    <source>
        <dbReference type="Pfam" id="PF02705"/>
    </source>
</evidence>
<feature type="transmembrane region" description="Helical" evidence="13">
    <location>
        <begin position="205"/>
        <end position="229"/>
    </location>
</feature>
<keyword evidence="9 13" id="KW-0630">Potassium</keyword>
<evidence type="ECO:0000313" key="17">
    <source>
        <dbReference type="Proteomes" id="UP000763641"/>
    </source>
</evidence>
<comment type="catalytic activity">
    <reaction evidence="13">
        <text>K(+)(in) + H(+)(in) = K(+)(out) + H(+)(out)</text>
        <dbReference type="Rhea" id="RHEA:28490"/>
        <dbReference type="ChEBI" id="CHEBI:15378"/>
        <dbReference type="ChEBI" id="CHEBI:29103"/>
    </reaction>
</comment>
<name>A0ABS2DB29_9SPHN</name>
<protein>
    <recommendedName>
        <fullName evidence="13">Probable potassium transport system protein Kup</fullName>
    </recommendedName>
</protein>
<dbReference type="RefSeq" id="WP_204199370.1">
    <property type="nucleotide sequence ID" value="NZ_JAFEMC010000003.1"/>
</dbReference>
<evidence type="ECO:0000256" key="4">
    <source>
        <dbReference type="ARBA" id="ARBA00022475"/>
    </source>
</evidence>
<feature type="transmembrane region" description="Helical" evidence="13">
    <location>
        <begin position="53"/>
        <end position="74"/>
    </location>
</feature>
<feature type="transmembrane region" description="Helical" evidence="13">
    <location>
        <begin position="173"/>
        <end position="193"/>
    </location>
</feature>
<dbReference type="InterPro" id="IPR003855">
    <property type="entry name" value="K+_transporter"/>
</dbReference>
<feature type="transmembrane region" description="Helical" evidence="13">
    <location>
        <begin position="377"/>
        <end position="399"/>
    </location>
</feature>
<feature type="domain" description="K+ potassium transporter C-terminal" evidence="15">
    <location>
        <begin position="488"/>
        <end position="632"/>
    </location>
</feature>
<comment type="caution">
    <text evidence="16">The sequence shown here is derived from an EMBL/GenBank/DDBJ whole genome shotgun (WGS) entry which is preliminary data.</text>
</comment>
<evidence type="ECO:0000256" key="2">
    <source>
        <dbReference type="ARBA" id="ARBA00007019"/>
    </source>
</evidence>
<evidence type="ECO:0000256" key="3">
    <source>
        <dbReference type="ARBA" id="ARBA00022448"/>
    </source>
</evidence>
<dbReference type="InterPro" id="IPR023051">
    <property type="entry name" value="Kup"/>
</dbReference>
<evidence type="ECO:0000256" key="10">
    <source>
        <dbReference type="ARBA" id="ARBA00022989"/>
    </source>
</evidence>
<evidence type="ECO:0000256" key="8">
    <source>
        <dbReference type="ARBA" id="ARBA00022847"/>
    </source>
</evidence>
<evidence type="ECO:0000256" key="1">
    <source>
        <dbReference type="ARBA" id="ARBA00004141"/>
    </source>
</evidence>
<keyword evidence="10 13" id="KW-1133">Transmembrane helix</keyword>
<proteinExistence type="inferred from homology"/>
<evidence type="ECO:0000259" key="15">
    <source>
        <dbReference type="Pfam" id="PF22776"/>
    </source>
</evidence>
<keyword evidence="5" id="KW-0997">Cell inner membrane</keyword>
<dbReference type="HAMAP" id="MF_01522">
    <property type="entry name" value="Kup"/>
    <property type="match status" value="1"/>
</dbReference>
<evidence type="ECO:0000313" key="16">
    <source>
        <dbReference type="EMBL" id="MBM6577276.1"/>
    </source>
</evidence>
<evidence type="ECO:0000256" key="6">
    <source>
        <dbReference type="ARBA" id="ARBA00022538"/>
    </source>
</evidence>
<keyword evidence="3 13" id="KW-0813">Transport</keyword>
<keyword evidence="7 13" id="KW-0812">Transmembrane</keyword>
<evidence type="ECO:0000256" key="12">
    <source>
        <dbReference type="ARBA" id="ARBA00023136"/>
    </source>
</evidence>
<dbReference type="Pfam" id="PF02705">
    <property type="entry name" value="K_trans"/>
    <property type="match status" value="1"/>
</dbReference>
<evidence type="ECO:0000256" key="7">
    <source>
        <dbReference type="ARBA" id="ARBA00022692"/>
    </source>
</evidence>
<feature type="transmembrane region" description="Helical" evidence="13">
    <location>
        <begin position="12"/>
        <end position="33"/>
    </location>
</feature>
<feature type="transmembrane region" description="Helical" evidence="13">
    <location>
        <begin position="102"/>
        <end position="130"/>
    </location>
</feature>
<evidence type="ECO:0000256" key="5">
    <source>
        <dbReference type="ARBA" id="ARBA00022519"/>
    </source>
</evidence>
<keyword evidence="11 13" id="KW-0406">Ion transport</keyword>
<keyword evidence="4 13" id="KW-1003">Cell membrane</keyword>
<comment type="subcellular location">
    <subcellularLocation>
        <location evidence="13">Cell membrane</location>
        <topology evidence="13">Multi-pass membrane protein</topology>
    </subcellularLocation>
    <subcellularLocation>
        <location evidence="1">Membrane</location>
        <topology evidence="1">Multi-pass membrane protein</topology>
    </subcellularLocation>
</comment>
<reference evidence="16 17" key="1">
    <citation type="submission" date="2020-12" db="EMBL/GenBank/DDBJ databases">
        <title>Sphingomonas sp.</title>
        <authorList>
            <person name="Kim M.K."/>
        </authorList>
    </citation>
    <scope>NUCLEOTIDE SEQUENCE [LARGE SCALE GENOMIC DNA]</scope>
    <source>
        <strain evidence="16 17">BT552</strain>
    </source>
</reference>
<feature type="transmembrane region" description="Helical" evidence="13">
    <location>
        <begin position="142"/>
        <end position="161"/>
    </location>
</feature>
<keyword evidence="17" id="KW-1185">Reference proteome</keyword>
<dbReference type="PANTHER" id="PTHR30540:SF79">
    <property type="entry name" value="LOW AFFINITY POTASSIUM TRANSPORT SYSTEM PROTEIN KUP"/>
    <property type="match status" value="1"/>
</dbReference>
<dbReference type="InterPro" id="IPR053952">
    <property type="entry name" value="K_trans_C"/>
</dbReference>
<keyword evidence="12 13" id="KW-0472">Membrane</keyword>
<comment type="similarity">
    <text evidence="2 13">Belongs to the HAK/KUP transporter (TC 2.A.72) family.</text>
</comment>
<dbReference type="InterPro" id="IPR053951">
    <property type="entry name" value="K_trans_N"/>
</dbReference>
<feature type="transmembrane region" description="Helical" evidence="13">
    <location>
        <begin position="436"/>
        <end position="453"/>
    </location>
</feature>
<feature type="transmembrane region" description="Helical" evidence="13">
    <location>
        <begin position="249"/>
        <end position="274"/>
    </location>
</feature>
<gene>
    <name evidence="13" type="primary">kup</name>
    <name evidence="16" type="ORF">ILT43_12910</name>
</gene>
<feature type="transmembrane region" description="Helical" evidence="13">
    <location>
        <begin position="411"/>
        <end position="430"/>
    </location>
</feature>
<dbReference type="Pfam" id="PF22776">
    <property type="entry name" value="K_trans_C"/>
    <property type="match status" value="1"/>
</dbReference>
<feature type="transmembrane region" description="Helical" evidence="13">
    <location>
        <begin position="302"/>
        <end position="329"/>
    </location>
</feature>
<evidence type="ECO:0000256" key="9">
    <source>
        <dbReference type="ARBA" id="ARBA00022958"/>
    </source>
</evidence>
<keyword evidence="8 13" id="KW-0769">Symport</keyword>
<dbReference type="PANTHER" id="PTHR30540">
    <property type="entry name" value="OSMOTIC STRESS POTASSIUM TRANSPORTER"/>
    <property type="match status" value="1"/>
</dbReference>
<keyword evidence="6 13" id="KW-0633">Potassium transport</keyword>
<dbReference type="Proteomes" id="UP000763641">
    <property type="component" value="Unassembled WGS sequence"/>
</dbReference>